<comment type="subunit">
    <text evidence="2">Fourteen ClpP subunits assemble into 2 heptameric rings which stack back to back to give a disk-like structure with a central cavity, resembling the structure of eukaryotic proteasomes.</text>
</comment>
<dbReference type="PANTHER" id="PTHR10381:SF11">
    <property type="entry name" value="ATP-DEPENDENT CLP PROTEASE PROTEOLYTIC SUBUNIT, MITOCHONDRIAL"/>
    <property type="match status" value="1"/>
</dbReference>
<dbReference type="InterPro" id="IPR001907">
    <property type="entry name" value="ClpP"/>
</dbReference>
<dbReference type="InterPro" id="IPR029045">
    <property type="entry name" value="ClpP/crotonase-like_dom_sf"/>
</dbReference>
<dbReference type="GO" id="GO:0009368">
    <property type="term" value="C:endopeptidase Clp complex"/>
    <property type="evidence" value="ECO:0007669"/>
    <property type="project" value="TreeGrafter"/>
</dbReference>
<name>A0A480AE75_9CYAN</name>
<dbReference type="Gene3D" id="3.90.226.10">
    <property type="entry name" value="2-enoyl-CoA Hydratase, Chain A, domain 1"/>
    <property type="match status" value="1"/>
</dbReference>
<dbReference type="Pfam" id="PF00574">
    <property type="entry name" value="CLP_protease"/>
    <property type="match status" value="1"/>
</dbReference>
<evidence type="ECO:0000313" key="5">
    <source>
        <dbReference type="Proteomes" id="UP000299367"/>
    </source>
</evidence>
<keyword evidence="2" id="KW-0963">Cytoplasm</keyword>
<sequence length="220" mass="24296">MMPVDSALRVPYNIPGSNQWQWVSIGQRMAQERILFLNQPLTTNVANSLVSSILYLESEDQTKPIYLYINSLGDPVLAGMDETAGMMSIKACLAIYDTIQYIKSEIVTICLGQAVGMAALILSSGRKGKRFSLPHANIALTQFSVATRGQATDIQVNAEEVLLKKSVIIDIFCQNTGQTAEKISKDSERIFYMTPQEAQEYGIIDRVLESTKNLAKSLPV</sequence>
<evidence type="ECO:0000313" key="4">
    <source>
        <dbReference type="EMBL" id="GCL42023.1"/>
    </source>
</evidence>
<dbReference type="EMBL" id="BJCF01000015">
    <property type="protein sequence ID" value="GCL42023.1"/>
    <property type="molecule type" value="Genomic_DNA"/>
</dbReference>
<dbReference type="GO" id="GO:0051117">
    <property type="term" value="F:ATPase binding"/>
    <property type="evidence" value="ECO:0007669"/>
    <property type="project" value="TreeGrafter"/>
</dbReference>
<evidence type="ECO:0000256" key="2">
    <source>
        <dbReference type="HAMAP-Rule" id="MF_00444"/>
    </source>
</evidence>
<keyword evidence="2" id="KW-0720">Serine protease</keyword>
<dbReference type="GO" id="GO:0004176">
    <property type="term" value="F:ATP-dependent peptidase activity"/>
    <property type="evidence" value="ECO:0007669"/>
    <property type="project" value="InterPro"/>
</dbReference>
<accession>A0A480AE75</accession>
<dbReference type="GO" id="GO:0005737">
    <property type="term" value="C:cytoplasm"/>
    <property type="evidence" value="ECO:0007669"/>
    <property type="project" value="UniProtKB-SubCell"/>
</dbReference>
<dbReference type="PRINTS" id="PR00127">
    <property type="entry name" value="CLPPROTEASEP"/>
</dbReference>
<organism evidence="4 5">
    <name type="scientific">Dolichospermum planctonicum</name>
    <dbReference type="NCBI Taxonomy" id="136072"/>
    <lineage>
        <taxon>Bacteria</taxon>
        <taxon>Bacillati</taxon>
        <taxon>Cyanobacteriota</taxon>
        <taxon>Cyanophyceae</taxon>
        <taxon>Nostocales</taxon>
        <taxon>Aphanizomenonaceae</taxon>
        <taxon>Dolichospermum</taxon>
    </lineage>
</organism>
<keyword evidence="2" id="KW-0645">Protease</keyword>
<evidence type="ECO:0000256" key="3">
    <source>
        <dbReference type="RuleBase" id="RU003567"/>
    </source>
</evidence>
<comment type="subcellular location">
    <subcellularLocation>
        <location evidence="2">Cytoplasm</location>
    </subcellularLocation>
</comment>
<comment type="caution">
    <text evidence="4">The sequence shown here is derived from an EMBL/GenBank/DDBJ whole genome shotgun (WGS) entry which is preliminary data.</text>
</comment>
<dbReference type="Proteomes" id="UP000299367">
    <property type="component" value="Unassembled WGS sequence"/>
</dbReference>
<proteinExistence type="inferred from homology"/>
<dbReference type="InterPro" id="IPR023562">
    <property type="entry name" value="ClpP/TepA"/>
</dbReference>
<dbReference type="GO" id="GO:0006515">
    <property type="term" value="P:protein quality control for misfolded or incompletely synthesized proteins"/>
    <property type="evidence" value="ECO:0007669"/>
    <property type="project" value="TreeGrafter"/>
</dbReference>
<dbReference type="EC" id="3.4.21.92" evidence="2"/>
<keyword evidence="2" id="KW-0378">Hydrolase</keyword>
<evidence type="ECO:0000256" key="1">
    <source>
        <dbReference type="ARBA" id="ARBA00007039"/>
    </source>
</evidence>
<dbReference type="PANTHER" id="PTHR10381">
    <property type="entry name" value="ATP-DEPENDENT CLP PROTEASE PROTEOLYTIC SUBUNIT"/>
    <property type="match status" value="1"/>
</dbReference>
<dbReference type="HAMAP" id="MF_00444">
    <property type="entry name" value="ClpP"/>
    <property type="match status" value="1"/>
</dbReference>
<reference evidence="5" key="1">
    <citation type="submission" date="2019-02" db="EMBL/GenBank/DDBJ databases">
        <title>Draft genome sequence of Dolichospermum planctonicum NIES-80.</title>
        <authorList>
            <person name="Yamaguchi H."/>
            <person name="Suzuki S."/>
            <person name="Kawachi M."/>
        </authorList>
    </citation>
    <scope>NUCLEOTIDE SEQUENCE [LARGE SCALE GENOMIC DNA]</scope>
    <source>
        <strain evidence="5">NIES-80</strain>
    </source>
</reference>
<dbReference type="AlphaFoldDB" id="A0A480AE75"/>
<dbReference type="SUPFAM" id="SSF52096">
    <property type="entry name" value="ClpP/crotonase"/>
    <property type="match status" value="1"/>
</dbReference>
<protein>
    <recommendedName>
        <fullName evidence="2 3">ATP-dependent Clp protease proteolytic subunit</fullName>
        <ecNumber evidence="2">3.4.21.92</ecNumber>
    </recommendedName>
    <alternativeName>
        <fullName evidence="2">Endopeptidase Clp</fullName>
    </alternativeName>
</protein>
<comment type="function">
    <text evidence="2">Cleaves peptides in various proteins in a process that requires ATP hydrolysis. Has a chymotrypsin-like activity. Plays a major role in the degradation of misfolded proteins.</text>
</comment>
<dbReference type="GO" id="GO:0004252">
    <property type="term" value="F:serine-type endopeptidase activity"/>
    <property type="evidence" value="ECO:0007669"/>
    <property type="project" value="UniProtKB-UniRule"/>
</dbReference>
<dbReference type="CDD" id="cd07017">
    <property type="entry name" value="S14_ClpP_2"/>
    <property type="match status" value="1"/>
</dbReference>
<comment type="catalytic activity">
    <reaction evidence="2">
        <text>Hydrolysis of proteins to small peptides in the presence of ATP and magnesium. alpha-casein is the usual test substrate. In the absence of ATP, only oligopeptides shorter than five residues are hydrolyzed (such as succinyl-Leu-Tyr-|-NHMec, and Leu-Tyr-Leu-|-Tyr-Trp, in which cleavage of the -Tyr-|-Leu- and -Tyr-|-Trp bonds also occurs).</text>
        <dbReference type="EC" id="3.4.21.92"/>
    </reaction>
</comment>
<comment type="caution">
    <text evidence="2">Lacks conserved residue(s) required for the propagation of feature annotation.</text>
</comment>
<gene>
    <name evidence="2" type="primary">clpP</name>
    <name evidence="4" type="ORF">NIES80_17240</name>
</gene>
<comment type="similarity">
    <text evidence="1 2 3">Belongs to the peptidase S14 family.</text>
</comment>